<dbReference type="PROSITE" id="PS50893">
    <property type="entry name" value="ABC_TRANSPORTER_2"/>
    <property type="match status" value="1"/>
</dbReference>
<dbReference type="SMART" id="SM00382">
    <property type="entry name" value="AAA"/>
    <property type="match status" value="1"/>
</dbReference>
<evidence type="ECO:0000313" key="10">
    <source>
        <dbReference type="EMBL" id="PCK33216.1"/>
    </source>
</evidence>
<dbReference type="CDD" id="cd03263">
    <property type="entry name" value="ABC_subfamily_A"/>
    <property type="match status" value="1"/>
</dbReference>
<dbReference type="Proteomes" id="UP000228621">
    <property type="component" value="Unassembled WGS sequence"/>
</dbReference>
<comment type="subcellular location">
    <subcellularLocation>
        <location evidence="1">Cell membrane</location>
    </subcellularLocation>
</comment>
<dbReference type="PANTHER" id="PTHR42711">
    <property type="entry name" value="ABC TRANSPORTER ATP-BINDING PROTEIN"/>
    <property type="match status" value="1"/>
</dbReference>
<proteinExistence type="predicted"/>
<evidence type="ECO:0000256" key="8">
    <source>
        <dbReference type="ARBA" id="ARBA00023136"/>
    </source>
</evidence>
<keyword evidence="4" id="KW-1003">Cell membrane</keyword>
<dbReference type="InterPro" id="IPR017871">
    <property type="entry name" value="ABC_transporter-like_CS"/>
</dbReference>
<dbReference type="GO" id="GO:0016887">
    <property type="term" value="F:ATP hydrolysis activity"/>
    <property type="evidence" value="ECO:0007669"/>
    <property type="project" value="InterPro"/>
</dbReference>
<accession>A0A2A5JV33</accession>
<dbReference type="InterPro" id="IPR003593">
    <property type="entry name" value="AAA+_ATPase"/>
</dbReference>
<dbReference type="AlphaFoldDB" id="A0A2A5JV33"/>
<keyword evidence="5" id="KW-0547">Nucleotide-binding</keyword>
<dbReference type="Pfam" id="PF00005">
    <property type="entry name" value="ABC_tran"/>
    <property type="match status" value="1"/>
</dbReference>
<keyword evidence="3" id="KW-0536">Nodulation</keyword>
<dbReference type="GO" id="GO:0005886">
    <property type="term" value="C:plasma membrane"/>
    <property type="evidence" value="ECO:0007669"/>
    <property type="project" value="UniProtKB-SubCell"/>
</dbReference>
<evidence type="ECO:0000256" key="7">
    <source>
        <dbReference type="ARBA" id="ARBA00022967"/>
    </source>
</evidence>
<evidence type="ECO:0000256" key="2">
    <source>
        <dbReference type="ARBA" id="ARBA00022448"/>
    </source>
</evidence>
<organism evidence="10 11">
    <name type="scientific">Pseudoalteromonas piscicida</name>
    <dbReference type="NCBI Taxonomy" id="43662"/>
    <lineage>
        <taxon>Bacteria</taxon>
        <taxon>Pseudomonadati</taxon>
        <taxon>Pseudomonadota</taxon>
        <taxon>Gammaproteobacteria</taxon>
        <taxon>Alteromonadales</taxon>
        <taxon>Pseudoalteromonadaceae</taxon>
        <taxon>Pseudoalteromonas</taxon>
    </lineage>
</organism>
<dbReference type="Gene3D" id="3.40.50.300">
    <property type="entry name" value="P-loop containing nucleotide triphosphate hydrolases"/>
    <property type="match status" value="1"/>
</dbReference>
<evidence type="ECO:0000256" key="4">
    <source>
        <dbReference type="ARBA" id="ARBA00022475"/>
    </source>
</evidence>
<evidence type="ECO:0000256" key="3">
    <source>
        <dbReference type="ARBA" id="ARBA00022458"/>
    </source>
</evidence>
<gene>
    <name evidence="10" type="ORF">CEX98_03030</name>
</gene>
<keyword evidence="11" id="KW-1185">Reference proteome</keyword>
<evidence type="ECO:0000256" key="1">
    <source>
        <dbReference type="ARBA" id="ARBA00004236"/>
    </source>
</evidence>
<sequence length="255" mass="28559">MTTVIEVKNLRKVYKRTRKVAVDDVSFSVSEGECFGLLGPNGAGKTTTLEILQGLRSATSGEVTLFGLNWKQDETKLRSLMGGVMQHNNLYEKLKVKECVELFASFYPSYTPIDTLLERFNLSEKKEAWLSELSGGQKQRVFLAMAVVGNPKLVFLDEPTTGLDPTSRQEFWHIIKDLKEAGTCVMLTTHYMDEAEFLCDNLAIINSGQIIESGAPSDIINRTFETPVIKEPRKATLNDVFLKLTGSTMERESYA</sequence>
<dbReference type="PANTHER" id="PTHR42711:SF17">
    <property type="entry name" value="ABC TRANSPORTER ATP-BINDING PROTEIN"/>
    <property type="match status" value="1"/>
</dbReference>
<evidence type="ECO:0000256" key="6">
    <source>
        <dbReference type="ARBA" id="ARBA00022840"/>
    </source>
</evidence>
<evidence type="ECO:0000313" key="11">
    <source>
        <dbReference type="Proteomes" id="UP000228621"/>
    </source>
</evidence>
<name>A0A2A5JV33_PSEO7</name>
<keyword evidence="2" id="KW-0813">Transport</keyword>
<feature type="domain" description="ABC transporter" evidence="9">
    <location>
        <begin position="5"/>
        <end position="232"/>
    </location>
</feature>
<keyword evidence="6 10" id="KW-0067">ATP-binding</keyword>
<dbReference type="InterPro" id="IPR050763">
    <property type="entry name" value="ABC_transporter_ATP-binding"/>
</dbReference>
<dbReference type="InterPro" id="IPR027417">
    <property type="entry name" value="P-loop_NTPase"/>
</dbReference>
<comment type="caution">
    <text evidence="10">The sequence shown here is derived from an EMBL/GenBank/DDBJ whole genome shotgun (WGS) entry which is preliminary data.</text>
</comment>
<keyword evidence="7" id="KW-1278">Translocase</keyword>
<dbReference type="FunFam" id="3.40.50.300:FF:000589">
    <property type="entry name" value="ABC transporter, ATP-binding subunit"/>
    <property type="match status" value="1"/>
</dbReference>
<dbReference type="OrthoDB" id="9775490at2"/>
<dbReference type="GO" id="GO:0005524">
    <property type="term" value="F:ATP binding"/>
    <property type="evidence" value="ECO:0007669"/>
    <property type="project" value="UniProtKB-KW"/>
</dbReference>
<dbReference type="EMBL" id="NKHF01000011">
    <property type="protein sequence ID" value="PCK33216.1"/>
    <property type="molecule type" value="Genomic_DNA"/>
</dbReference>
<dbReference type="RefSeq" id="WP_099640657.1">
    <property type="nucleotide sequence ID" value="NZ_JAQPZX010000017.1"/>
</dbReference>
<keyword evidence="8" id="KW-0472">Membrane</keyword>
<dbReference type="InterPro" id="IPR003439">
    <property type="entry name" value="ABC_transporter-like_ATP-bd"/>
</dbReference>
<reference evidence="11" key="1">
    <citation type="journal article" date="2019" name="Genome Announc.">
        <title>Draft Genome Sequence of Pseudoalteromonas piscicida Strain 36Y ROTHPW, an Hypersaline Seawater Isolate from the South Coast of Sonora, Mexico.</title>
        <authorList>
            <person name="Sanchez-Diaz R."/>
            <person name="Molina-Garza Z.J."/>
            <person name="Cruz-Suarez L.E."/>
            <person name="Selvin J."/>
            <person name="Kiran G.S."/>
            <person name="Ibarra-Gamez J.C."/>
            <person name="Gomez-Gil B."/>
            <person name="Galaviz-Silva L."/>
        </authorList>
    </citation>
    <scope>NUCLEOTIDE SEQUENCE [LARGE SCALE GENOMIC DNA]</scope>
    <source>
        <strain evidence="11">36Y_RITHPW</strain>
    </source>
</reference>
<dbReference type="SUPFAM" id="SSF52540">
    <property type="entry name" value="P-loop containing nucleoside triphosphate hydrolases"/>
    <property type="match status" value="1"/>
</dbReference>
<dbReference type="PROSITE" id="PS00211">
    <property type="entry name" value="ABC_TRANSPORTER_1"/>
    <property type="match status" value="1"/>
</dbReference>
<evidence type="ECO:0000256" key="5">
    <source>
        <dbReference type="ARBA" id="ARBA00022741"/>
    </source>
</evidence>
<protein>
    <submittedName>
        <fullName evidence="10">Multidrug ABC transporter ATP-binding protein</fullName>
    </submittedName>
</protein>
<evidence type="ECO:0000259" key="9">
    <source>
        <dbReference type="PROSITE" id="PS50893"/>
    </source>
</evidence>